<comment type="caution">
    <text evidence="1">The sequence shown here is derived from an EMBL/GenBank/DDBJ whole genome shotgun (WGS) entry which is preliminary data.</text>
</comment>
<gene>
    <name evidence="1" type="ORF">B1A_16150</name>
</gene>
<sequence>MTDPTLDELAEELAEFDVPEKKGGRSPREERIIVGFEEIRRFVDQYGRAPRHGEGHDIFERLYAVRLDRLRALEDCRSVLAPLDRQGLLSGEPVAAAPTEAIDEDELMAELRGAADSNDITELRHVRASAEKRAAEEIANRTVCEDFETFKPVFEKVRRELKDGIRQTRPFQTRAMDEIQK</sequence>
<dbReference type="AlphaFoldDB" id="T0ZAY1"/>
<feature type="non-terminal residue" evidence="1">
    <location>
        <position position="181"/>
    </location>
</feature>
<organism evidence="1">
    <name type="scientific">mine drainage metagenome</name>
    <dbReference type="NCBI Taxonomy" id="410659"/>
    <lineage>
        <taxon>unclassified sequences</taxon>
        <taxon>metagenomes</taxon>
        <taxon>ecological metagenomes</taxon>
    </lineage>
</organism>
<name>T0ZAY1_9ZZZZ</name>
<dbReference type="EMBL" id="AUZX01011875">
    <property type="protein sequence ID" value="EQD41272.1"/>
    <property type="molecule type" value="Genomic_DNA"/>
</dbReference>
<reference evidence="1" key="1">
    <citation type="submission" date="2013-08" db="EMBL/GenBank/DDBJ databases">
        <authorList>
            <person name="Mendez C."/>
            <person name="Richter M."/>
            <person name="Ferrer M."/>
            <person name="Sanchez J."/>
        </authorList>
    </citation>
    <scope>NUCLEOTIDE SEQUENCE</scope>
</reference>
<protein>
    <submittedName>
        <fullName evidence="1">YeeC-like protein</fullName>
    </submittedName>
</protein>
<proteinExistence type="predicted"/>
<evidence type="ECO:0000313" key="1">
    <source>
        <dbReference type="EMBL" id="EQD41272.1"/>
    </source>
</evidence>
<accession>T0ZAY1</accession>
<reference evidence="1" key="2">
    <citation type="journal article" date="2014" name="ISME J.">
        <title>Microbial stratification in low pH oxic and suboxic macroscopic growths along an acid mine drainage.</title>
        <authorList>
            <person name="Mendez-Garcia C."/>
            <person name="Mesa V."/>
            <person name="Sprenger R.R."/>
            <person name="Richter M."/>
            <person name="Diez M.S."/>
            <person name="Solano J."/>
            <person name="Bargiela R."/>
            <person name="Golyshina O.V."/>
            <person name="Manteca A."/>
            <person name="Ramos J.L."/>
            <person name="Gallego J.R."/>
            <person name="Llorente I."/>
            <person name="Martins Dos Santos V.A."/>
            <person name="Jensen O.N."/>
            <person name="Pelaez A.I."/>
            <person name="Sanchez J."/>
            <person name="Ferrer M."/>
        </authorList>
    </citation>
    <scope>NUCLEOTIDE SEQUENCE</scope>
</reference>